<evidence type="ECO:0000256" key="3">
    <source>
        <dbReference type="ARBA" id="ARBA00022833"/>
    </source>
</evidence>
<organism evidence="8 9">
    <name type="scientific">Candidatus Nealsonbacteria bacterium RBG_13_36_15</name>
    <dbReference type="NCBI Taxonomy" id="1801660"/>
    <lineage>
        <taxon>Bacteria</taxon>
        <taxon>Candidatus Nealsoniibacteriota</taxon>
    </lineage>
</organism>
<evidence type="ECO:0000256" key="1">
    <source>
        <dbReference type="ARBA" id="ARBA00007957"/>
    </source>
</evidence>
<proteinExistence type="inferred from homology"/>
<dbReference type="GO" id="GO:0003700">
    <property type="term" value="F:DNA-binding transcription factor activity"/>
    <property type="evidence" value="ECO:0007669"/>
    <property type="project" value="InterPro"/>
</dbReference>
<dbReference type="GO" id="GO:0000976">
    <property type="term" value="F:transcription cis-regulatory region binding"/>
    <property type="evidence" value="ECO:0007669"/>
    <property type="project" value="TreeGrafter"/>
</dbReference>
<keyword evidence="4" id="KW-0805">Transcription regulation</keyword>
<evidence type="ECO:0000313" key="9">
    <source>
        <dbReference type="Proteomes" id="UP000176752"/>
    </source>
</evidence>
<dbReference type="InterPro" id="IPR036388">
    <property type="entry name" value="WH-like_DNA-bd_sf"/>
</dbReference>
<comment type="cofactor">
    <cofactor evidence="7">
        <name>Zn(2+)</name>
        <dbReference type="ChEBI" id="CHEBI:29105"/>
    </cofactor>
    <text evidence="7">Binds 1 zinc ion per subunit.</text>
</comment>
<evidence type="ECO:0008006" key="10">
    <source>
        <dbReference type="Google" id="ProtNLM"/>
    </source>
</evidence>
<keyword evidence="5" id="KW-0238">DNA-binding</keyword>
<keyword evidence="6" id="KW-0804">Transcription</keyword>
<feature type="binding site" evidence="7">
    <location>
        <position position="93"/>
    </location>
    <ligand>
        <name>Zn(2+)</name>
        <dbReference type="ChEBI" id="CHEBI:29105"/>
    </ligand>
</feature>
<dbReference type="CDD" id="cd07153">
    <property type="entry name" value="Fur_like"/>
    <property type="match status" value="1"/>
</dbReference>
<comment type="similarity">
    <text evidence="1">Belongs to the Fur family.</text>
</comment>
<dbReference type="Gene3D" id="3.30.1490.190">
    <property type="match status" value="1"/>
</dbReference>
<evidence type="ECO:0000313" key="8">
    <source>
        <dbReference type="EMBL" id="OGZ18043.1"/>
    </source>
</evidence>
<dbReference type="EMBL" id="MHLV01000006">
    <property type="protein sequence ID" value="OGZ18043.1"/>
    <property type="molecule type" value="Genomic_DNA"/>
</dbReference>
<dbReference type="STRING" id="1801660.A2Z78_01675"/>
<evidence type="ECO:0000256" key="2">
    <source>
        <dbReference type="ARBA" id="ARBA00022491"/>
    </source>
</evidence>
<feature type="binding site" evidence="7">
    <location>
        <position position="90"/>
    </location>
    <ligand>
        <name>Zn(2+)</name>
        <dbReference type="ChEBI" id="CHEBI:29105"/>
    </ligand>
</feature>
<dbReference type="InterPro" id="IPR043135">
    <property type="entry name" value="Fur_C"/>
</dbReference>
<comment type="caution">
    <text evidence="8">The sequence shown here is derived from an EMBL/GenBank/DDBJ whole genome shotgun (WGS) entry which is preliminary data.</text>
</comment>
<dbReference type="AlphaFoldDB" id="A0A1G2DWZ5"/>
<dbReference type="GO" id="GO:0008270">
    <property type="term" value="F:zinc ion binding"/>
    <property type="evidence" value="ECO:0007669"/>
    <property type="project" value="TreeGrafter"/>
</dbReference>
<accession>A0A1G2DWZ5</accession>
<dbReference type="InterPro" id="IPR036390">
    <property type="entry name" value="WH_DNA-bd_sf"/>
</dbReference>
<dbReference type="GO" id="GO:1900376">
    <property type="term" value="P:regulation of secondary metabolite biosynthetic process"/>
    <property type="evidence" value="ECO:0007669"/>
    <property type="project" value="TreeGrafter"/>
</dbReference>
<evidence type="ECO:0000256" key="4">
    <source>
        <dbReference type="ARBA" id="ARBA00023015"/>
    </source>
</evidence>
<dbReference type="GO" id="GO:0045892">
    <property type="term" value="P:negative regulation of DNA-templated transcription"/>
    <property type="evidence" value="ECO:0007669"/>
    <property type="project" value="TreeGrafter"/>
</dbReference>
<dbReference type="Pfam" id="PF01475">
    <property type="entry name" value="FUR"/>
    <property type="match status" value="1"/>
</dbReference>
<dbReference type="InterPro" id="IPR002481">
    <property type="entry name" value="FUR"/>
</dbReference>
<keyword evidence="7" id="KW-0479">Metal-binding</keyword>
<dbReference type="SUPFAM" id="SSF46785">
    <property type="entry name" value="Winged helix' DNA-binding domain"/>
    <property type="match status" value="1"/>
</dbReference>
<dbReference type="PANTHER" id="PTHR33202:SF7">
    <property type="entry name" value="FERRIC UPTAKE REGULATION PROTEIN"/>
    <property type="match status" value="1"/>
</dbReference>
<evidence type="ECO:0000256" key="5">
    <source>
        <dbReference type="ARBA" id="ARBA00023125"/>
    </source>
</evidence>
<sequence length="135" mass="15534">MALQLKDSKEQIYRTTSQKQIILDYLKSVKSHPSAEKVYSVVKKKLPRISKATVYRNLKDFKKRGEAQTIISQGKSHFDADTSSHAHFICLDCNKIFDVFENACTNCSVIKNKKPKVGKIENYKINFYGHCKKCK</sequence>
<feature type="binding site" evidence="7">
    <location>
        <position position="134"/>
    </location>
    <ligand>
        <name>Zn(2+)</name>
        <dbReference type="ChEBI" id="CHEBI:29105"/>
    </ligand>
</feature>
<evidence type="ECO:0000256" key="7">
    <source>
        <dbReference type="PIRSR" id="PIRSR602481-1"/>
    </source>
</evidence>
<dbReference type="Gene3D" id="1.10.10.10">
    <property type="entry name" value="Winged helix-like DNA-binding domain superfamily/Winged helix DNA-binding domain"/>
    <property type="match status" value="1"/>
</dbReference>
<reference evidence="8 9" key="1">
    <citation type="journal article" date="2016" name="Nat. Commun.">
        <title>Thousands of microbial genomes shed light on interconnected biogeochemical processes in an aquifer system.</title>
        <authorList>
            <person name="Anantharaman K."/>
            <person name="Brown C.T."/>
            <person name="Hug L.A."/>
            <person name="Sharon I."/>
            <person name="Castelle C.J."/>
            <person name="Probst A.J."/>
            <person name="Thomas B.C."/>
            <person name="Singh A."/>
            <person name="Wilkins M.J."/>
            <person name="Karaoz U."/>
            <person name="Brodie E.L."/>
            <person name="Williams K.H."/>
            <person name="Hubbard S.S."/>
            <person name="Banfield J.F."/>
        </authorList>
    </citation>
    <scope>NUCLEOTIDE SEQUENCE [LARGE SCALE GENOMIC DNA]</scope>
</reference>
<evidence type="ECO:0000256" key="6">
    <source>
        <dbReference type="ARBA" id="ARBA00023163"/>
    </source>
</evidence>
<dbReference type="Proteomes" id="UP000176752">
    <property type="component" value="Unassembled WGS sequence"/>
</dbReference>
<dbReference type="PANTHER" id="PTHR33202">
    <property type="entry name" value="ZINC UPTAKE REGULATION PROTEIN"/>
    <property type="match status" value="1"/>
</dbReference>
<feature type="binding site" evidence="7">
    <location>
        <position position="131"/>
    </location>
    <ligand>
        <name>Zn(2+)</name>
        <dbReference type="ChEBI" id="CHEBI:29105"/>
    </ligand>
</feature>
<keyword evidence="3 7" id="KW-0862">Zinc</keyword>
<gene>
    <name evidence="8" type="ORF">A2Z78_01675</name>
</gene>
<keyword evidence="2" id="KW-0678">Repressor</keyword>
<protein>
    <recommendedName>
        <fullName evidence="10">Transcriptional repressor</fullName>
    </recommendedName>
</protein>
<name>A0A1G2DWZ5_9BACT</name>